<name>A0A1Y1U954_9TREE</name>
<accession>A0A1Y1U954</accession>
<evidence type="ECO:0000256" key="1">
    <source>
        <dbReference type="SAM" id="MobiDB-lite"/>
    </source>
</evidence>
<feature type="region of interest" description="Disordered" evidence="1">
    <location>
        <begin position="500"/>
        <end position="522"/>
    </location>
</feature>
<dbReference type="EMBL" id="NBSH01000014">
    <property type="protein sequence ID" value="ORX34561.1"/>
    <property type="molecule type" value="Genomic_DNA"/>
</dbReference>
<sequence>MSTTVARTERLKPIFQFPRTTVNRPIVPFLSIPLSLRHDPKWTRSQPNFAHDGVSYARETFRRGRAIGGKKYERMARAQRETLRLNGREAAFVDPSDRVRQWNIGPRDKVRLLSGEPEKMFVDPELGPKGGYKIYEVKSIDNKLNRVYLDIPKDASRLGPKPYNWPNMDDREKLEWVVRRDEELRQQTKPDYVPYSKVGLLIQENTEDPSKHIWAKRIQCSAPKRDTELGAWTWNRYGIYRDPVSRVRRIQAIPWPQEPVSYVAPGPTEVAGDVAEAVTLDVKAGADLFEGNAVISQILPIHMRAPPPLSKDRQWVSDTYLTNQEPSEDIRYAYGEDAEGHAAENRLVDLLMPLYLGEELSPRFSSSKKRLAFKHRLSIFAQEKEDYIQRAVDAWEAGGRDRNLRAVLNSPEALLSGVPITPRTLKEVREAAELEYKRIREADMRDASKQIRKGKLWDYVNEGWLDTEKSKRKERKIRRKVEKAKLKLERLDQLKLRERRNQVLPPGLSQNPEDKKLVRGRM</sequence>
<keyword evidence="3" id="KW-1185">Reference proteome</keyword>
<dbReference type="Proteomes" id="UP000193218">
    <property type="component" value="Unassembled WGS sequence"/>
</dbReference>
<proteinExistence type="predicted"/>
<dbReference type="OrthoDB" id="359154at2759"/>
<organism evidence="2 3">
    <name type="scientific">Kockovaella imperatae</name>
    <dbReference type="NCBI Taxonomy" id="4999"/>
    <lineage>
        <taxon>Eukaryota</taxon>
        <taxon>Fungi</taxon>
        <taxon>Dikarya</taxon>
        <taxon>Basidiomycota</taxon>
        <taxon>Agaricomycotina</taxon>
        <taxon>Tremellomycetes</taxon>
        <taxon>Tremellales</taxon>
        <taxon>Cuniculitremaceae</taxon>
        <taxon>Kockovaella</taxon>
    </lineage>
</organism>
<dbReference type="RefSeq" id="XP_021868824.1">
    <property type="nucleotide sequence ID" value="XM_022014191.1"/>
</dbReference>
<dbReference type="STRING" id="4999.A0A1Y1U954"/>
<evidence type="ECO:0000313" key="2">
    <source>
        <dbReference type="EMBL" id="ORX34561.1"/>
    </source>
</evidence>
<dbReference type="AlphaFoldDB" id="A0A1Y1U954"/>
<reference evidence="2 3" key="1">
    <citation type="submission" date="2017-03" db="EMBL/GenBank/DDBJ databases">
        <title>Widespread Adenine N6-methylation of Active Genes in Fungi.</title>
        <authorList>
            <consortium name="DOE Joint Genome Institute"/>
            <person name="Mondo S.J."/>
            <person name="Dannebaum R.O."/>
            <person name="Kuo R.C."/>
            <person name="Louie K.B."/>
            <person name="Bewick A.J."/>
            <person name="Labutti K."/>
            <person name="Haridas S."/>
            <person name="Kuo A."/>
            <person name="Salamov A."/>
            <person name="Ahrendt S.R."/>
            <person name="Lau R."/>
            <person name="Bowen B.P."/>
            <person name="Lipzen A."/>
            <person name="Sullivan W."/>
            <person name="Andreopoulos W.B."/>
            <person name="Clum A."/>
            <person name="Lindquist E."/>
            <person name="Daum C."/>
            <person name="Northen T.R."/>
            <person name="Ramamoorthy G."/>
            <person name="Schmitz R.J."/>
            <person name="Gryganskyi A."/>
            <person name="Culley D."/>
            <person name="Magnuson J."/>
            <person name="James T.Y."/>
            <person name="O'Malley M.A."/>
            <person name="Stajich J.E."/>
            <person name="Spatafora J.W."/>
            <person name="Visel A."/>
            <person name="Grigoriev I.V."/>
        </authorList>
    </citation>
    <scope>NUCLEOTIDE SEQUENCE [LARGE SCALE GENOMIC DNA]</scope>
    <source>
        <strain evidence="2 3">NRRL Y-17943</strain>
    </source>
</reference>
<gene>
    <name evidence="2" type="ORF">BD324DRAFT_610123</name>
</gene>
<feature type="compositionally biased region" description="Basic and acidic residues" evidence="1">
    <location>
        <begin position="512"/>
        <end position="522"/>
    </location>
</feature>
<dbReference type="InParanoid" id="A0A1Y1U954"/>
<comment type="caution">
    <text evidence="2">The sequence shown here is derived from an EMBL/GenBank/DDBJ whole genome shotgun (WGS) entry which is preliminary data.</text>
</comment>
<evidence type="ECO:0000313" key="3">
    <source>
        <dbReference type="Proteomes" id="UP000193218"/>
    </source>
</evidence>
<dbReference type="GeneID" id="33555999"/>
<protein>
    <submittedName>
        <fullName evidence="2">Uncharacterized protein</fullName>
    </submittedName>
</protein>